<dbReference type="Pfam" id="PF13458">
    <property type="entry name" value="Peripla_BP_6"/>
    <property type="match status" value="1"/>
</dbReference>
<dbReference type="Gene3D" id="3.40.50.2300">
    <property type="match status" value="2"/>
</dbReference>
<evidence type="ECO:0000313" key="5">
    <source>
        <dbReference type="EMBL" id="QPC81959.1"/>
    </source>
</evidence>
<proteinExistence type="inferred from homology"/>
<evidence type="ECO:0000256" key="1">
    <source>
        <dbReference type="ARBA" id="ARBA00010062"/>
    </source>
</evidence>
<keyword evidence="2" id="KW-0732">Signal</keyword>
<accession>A0A7S8IE17</accession>
<reference evidence="5 6" key="1">
    <citation type="submission" date="2020-02" db="EMBL/GenBank/DDBJ databases">
        <authorList>
            <person name="Zheng R.K."/>
            <person name="Sun C.M."/>
        </authorList>
    </citation>
    <scope>NUCLEOTIDE SEQUENCE [LARGE SCALE GENOMIC DNA]</scope>
    <source>
        <strain evidence="6">rifampicinis</strain>
    </source>
</reference>
<dbReference type="InterPro" id="IPR028082">
    <property type="entry name" value="Peripla_BP_I"/>
</dbReference>
<dbReference type="Proteomes" id="UP000594468">
    <property type="component" value="Chromosome"/>
</dbReference>
<dbReference type="CDD" id="cd06328">
    <property type="entry name" value="PBP1_SBP-like"/>
    <property type="match status" value="1"/>
</dbReference>
<dbReference type="EMBL" id="CP062983">
    <property type="protein sequence ID" value="QPC81959.1"/>
    <property type="molecule type" value="Genomic_DNA"/>
</dbReference>
<evidence type="ECO:0000256" key="2">
    <source>
        <dbReference type="ARBA" id="ARBA00022729"/>
    </source>
</evidence>
<evidence type="ECO:0000259" key="4">
    <source>
        <dbReference type="Pfam" id="PF13458"/>
    </source>
</evidence>
<feature type="compositionally biased region" description="Acidic residues" evidence="3">
    <location>
        <begin position="442"/>
        <end position="462"/>
    </location>
</feature>
<dbReference type="PANTHER" id="PTHR30483">
    <property type="entry name" value="LEUCINE-SPECIFIC-BINDING PROTEIN"/>
    <property type="match status" value="1"/>
</dbReference>
<comment type="similarity">
    <text evidence="1">Belongs to the leucine-binding protein family.</text>
</comment>
<gene>
    <name evidence="5" type="ORF">G4Y79_20060</name>
</gene>
<protein>
    <submittedName>
        <fullName evidence="5">Substrate-binding domain-containing protein</fullName>
    </submittedName>
</protein>
<dbReference type="InterPro" id="IPR051010">
    <property type="entry name" value="BCAA_transport"/>
</dbReference>
<keyword evidence="6" id="KW-1185">Reference proteome</keyword>
<evidence type="ECO:0000313" key="6">
    <source>
        <dbReference type="Proteomes" id="UP000594468"/>
    </source>
</evidence>
<dbReference type="KEGG" id="pmet:G4Y79_20060"/>
<feature type="domain" description="Leucine-binding protein" evidence="4">
    <location>
        <begin position="27"/>
        <end position="388"/>
    </location>
</feature>
<sequence length="462" mass="49506">MLRKTLILMVTALVLLVGVTAAQEGEPLKIGILTDESGALTVYGYELEYGFKLGLLYAAGIDPADYDSVDDALAAVEIAGRPVEILVRDNGSDPAVAADQARELIESEGAEILVGAPSSGVTLGLQQVALDNEVMLYVAPGASPSITGESFNVNTVRVCRNTIQDSLALATFATEGLGENWVILAADYDFGRASAAAFEATLSAYGVTFVQDTIYAPLETSDFTSYLQEVMNSGADVLLPIWAGDTTVPLYQQLEELGVGDQMAVVGAFNSNDIVAVSDPSTIGSVSWIVYHYTFPQTEANDWLVEKHVAYFPNPLTGETDYPDLFTECSFATAQAIYETVSATEGDTLPEAMIPAVEGLVFEGPKGTYYVRPSDHQALVPMYIARLDNLDDPEYKFLELLSEVSALDTAPPCSLPESMADRCDMDAEFMESIQAGMGDMGQDMESDMSEDMTEEATEESGG</sequence>
<evidence type="ECO:0000256" key="3">
    <source>
        <dbReference type="SAM" id="MobiDB-lite"/>
    </source>
</evidence>
<dbReference type="PANTHER" id="PTHR30483:SF6">
    <property type="entry name" value="PERIPLASMIC BINDING PROTEIN OF ABC TRANSPORTER FOR NATURAL AMINO ACIDS"/>
    <property type="match status" value="1"/>
</dbReference>
<feature type="region of interest" description="Disordered" evidence="3">
    <location>
        <begin position="438"/>
        <end position="462"/>
    </location>
</feature>
<dbReference type="AlphaFoldDB" id="A0A7S8IE17"/>
<dbReference type="SUPFAM" id="SSF53822">
    <property type="entry name" value="Periplasmic binding protein-like I"/>
    <property type="match status" value="1"/>
</dbReference>
<name>A0A7S8IE17_9CHLR</name>
<organism evidence="5 6">
    <name type="scientific">Phototrophicus methaneseepsis</name>
    <dbReference type="NCBI Taxonomy" id="2710758"/>
    <lineage>
        <taxon>Bacteria</taxon>
        <taxon>Bacillati</taxon>
        <taxon>Chloroflexota</taxon>
        <taxon>Candidatus Thermofontia</taxon>
        <taxon>Phototrophicales</taxon>
        <taxon>Phototrophicaceae</taxon>
        <taxon>Phototrophicus</taxon>
    </lineage>
</organism>
<dbReference type="RefSeq" id="WP_195170029.1">
    <property type="nucleotide sequence ID" value="NZ_CP062983.1"/>
</dbReference>
<dbReference type="InterPro" id="IPR028081">
    <property type="entry name" value="Leu-bd"/>
</dbReference>